<protein>
    <submittedName>
        <fullName evidence="8">Transcriptional regulator containing PAS, AAA-type ATPase, and DNA-binding Fis domains</fullName>
    </submittedName>
</protein>
<keyword evidence="9" id="KW-1185">Reference proteome</keyword>
<proteinExistence type="predicted"/>
<reference evidence="8 9" key="1">
    <citation type="submission" date="2016-10" db="EMBL/GenBank/DDBJ databases">
        <authorList>
            <person name="de Groot N.N."/>
        </authorList>
    </citation>
    <scope>NUCLEOTIDE SEQUENCE [LARGE SCALE GENOMIC DNA]</scope>
    <source>
        <strain evidence="8 9">DSM 21650</strain>
    </source>
</reference>
<dbReference type="FunFam" id="3.40.50.300:FF:000006">
    <property type="entry name" value="DNA-binding transcriptional regulator NtrC"/>
    <property type="match status" value="1"/>
</dbReference>
<keyword evidence="2" id="KW-0067">ATP-binding</keyword>
<dbReference type="Gene3D" id="1.10.10.60">
    <property type="entry name" value="Homeodomain-like"/>
    <property type="match status" value="1"/>
</dbReference>
<organism evidence="8 9">
    <name type="scientific">Proteiniborus ethanoligenes</name>
    <dbReference type="NCBI Taxonomy" id="415015"/>
    <lineage>
        <taxon>Bacteria</taxon>
        <taxon>Bacillati</taxon>
        <taxon>Bacillota</taxon>
        <taxon>Clostridia</taxon>
        <taxon>Eubacteriales</taxon>
        <taxon>Proteiniborus</taxon>
    </lineage>
</organism>
<evidence type="ECO:0000259" key="7">
    <source>
        <dbReference type="PROSITE" id="PS50045"/>
    </source>
</evidence>
<evidence type="ECO:0000256" key="1">
    <source>
        <dbReference type="ARBA" id="ARBA00022741"/>
    </source>
</evidence>
<dbReference type="PROSITE" id="PS00675">
    <property type="entry name" value="SIGMA54_INTERACT_1"/>
    <property type="match status" value="1"/>
</dbReference>
<dbReference type="InterPro" id="IPR002078">
    <property type="entry name" value="Sigma_54_int"/>
</dbReference>
<dbReference type="GO" id="GO:0003677">
    <property type="term" value="F:DNA binding"/>
    <property type="evidence" value="ECO:0007669"/>
    <property type="project" value="UniProtKB-KW"/>
</dbReference>
<dbReference type="Pfam" id="PF25601">
    <property type="entry name" value="AAA_lid_14"/>
    <property type="match status" value="1"/>
</dbReference>
<dbReference type="SMART" id="SM00382">
    <property type="entry name" value="AAA"/>
    <property type="match status" value="1"/>
</dbReference>
<dbReference type="STRING" id="415015.SAMN05660462_02011"/>
<dbReference type="InterPro" id="IPR027417">
    <property type="entry name" value="P-loop_NTPase"/>
</dbReference>
<feature type="coiled-coil region" evidence="6">
    <location>
        <begin position="278"/>
        <end position="305"/>
    </location>
</feature>
<dbReference type="SUPFAM" id="SSF46689">
    <property type="entry name" value="Homeodomain-like"/>
    <property type="match status" value="1"/>
</dbReference>
<keyword evidence="4 8" id="KW-0238">DNA-binding</keyword>
<dbReference type="PROSITE" id="PS00676">
    <property type="entry name" value="SIGMA54_INTERACT_2"/>
    <property type="match status" value="1"/>
</dbReference>
<dbReference type="PROSITE" id="PS00688">
    <property type="entry name" value="SIGMA54_INTERACT_3"/>
    <property type="match status" value="1"/>
</dbReference>
<evidence type="ECO:0000256" key="3">
    <source>
        <dbReference type="ARBA" id="ARBA00023015"/>
    </source>
</evidence>
<accession>A0A1H3QM44</accession>
<dbReference type="GO" id="GO:0006355">
    <property type="term" value="P:regulation of DNA-templated transcription"/>
    <property type="evidence" value="ECO:0007669"/>
    <property type="project" value="InterPro"/>
</dbReference>
<dbReference type="PANTHER" id="PTHR32071">
    <property type="entry name" value="TRANSCRIPTIONAL REGULATORY PROTEIN"/>
    <property type="match status" value="1"/>
</dbReference>
<name>A0A1H3QM44_9FIRM</name>
<keyword evidence="6" id="KW-0175">Coiled coil</keyword>
<dbReference type="InterPro" id="IPR025662">
    <property type="entry name" value="Sigma_54_int_dom_ATP-bd_1"/>
</dbReference>
<evidence type="ECO:0000256" key="6">
    <source>
        <dbReference type="SAM" id="Coils"/>
    </source>
</evidence>
<evidence type="ECO:0000256" key="4">
    <source>
        <dbReference type="ARBA" id="ARBA00023125"/>
    </source>
</evidence>
<dbReference type="Pfam" id="PF00158">
    <property type="entry name" value="Sigma54_activat"/>
    <property type="match status" value="1"/>
</dbReference>
<gene>
    <name evidence="8" type="ORF">SAMN05660462_02011</name>
</gene>
<dbReference type="InterPro" id="IPR003593">
    <property type="entry name" value="AAA+_ATPase"/>
</dbReference>
<sequence>MFSIDSFERKFTDMMTEGFIFIDNSGKIQIYNNKAKEIFGIVSNNEISHKEGRLQKGDIVIIGNNSLGKDDGNLKPEDLGYIGVRDGNIKAGNALLAIGIFKEDKPNLPIYKYISPNHSTKELSLNSKALGMNIDCSIDFENKIISLGVDEDKYIMKYMNAIGHMVILDHKTKRLKFYQTHGYTARGEAVKDILLEKEYRAKGIHSEDFDVIGKDIFEIHSGGDTIEDFYKAATKEDISYENEFKEINGRATICTLSPLFIKGERAGAVLKVEDISEIKKVIRERDEALISLEQMEIRLKEEENIKKLLPEIIGDSKEILNVKRLAIKASQTNSTVLLLGESGTGKTLLGRVIHDNSKNRDKPFIHVNCGSIPETLLESELFGYEKGAFTGARDEGKPGLFELAHGGTIFLDEIGEISPALQVKLLQVLQDKSFFKIGGKKNIKVDVRIIAATNKNLEEEIIKGKFREDLYYRINVFPIWIPPLRERKEDIYQLVDYMIPKICERIGLEEKRISMEAISTLISHDWPGNIRELENVFERAINMTEGNTILSNFLAINRENKKTRNEKIQTLKEAIEAAEKSALLYAIGYYNGNKAKAMEALNIGKTSFYEKIKKYNMK</sequence>
<dbReference type="PROSITE" id="PS50045">
    <property type="entry name" value="SIGMA54_INTERACT_4"/>
    <property type="match status" value="1"/>
</dbReference>
<keyword evidence="5" id="KW-0804">Transcription</keyword>
<dbReference type="Proteomes" id="UP000198625">
    <property type="component" value="Unassembled WGS sequence"/>
</dbReference>
<dbReference type="InterPro" id="IPR058031">
    <property type="entry name" value="AAA_lid_NorR"/>
</dbReference>
<dbReference type="Gene3D" id="3.40.50.300">
    <property type="entry name" value="P-loop containing nucleotide triphosphate hydrolases"/>
    <property type="match status" value="1"/>
</dbReference>
<keyword evidence="1" id="KW-0547">Nucleotide-binding</keyword>
<feature type="domain" description="Sigma-54 factor interaction" evidence="7">
    <location>
        <begin position="312"/>
        <end position="542"/>
    </location>
</feature>
<dbReference type="InterPro" id="IPR009057">
    <property type="entry name" value="Homeodomain-like_sf"/>
</dbReference>
<dbReference type="SUPFAM" id="SSF52540">
    <property type="entry name" value="P-loop containing nucleoside triphosphate hydrolases"/>
    <property type="match status" value="1"/>
</dbReference>
<evidence type="ECO:0000313" key="9">
    <source>
        <dbReference type="Proteomes" id="UP000198625"/>
    </source>
</evidence>
<keyword evidence="3" id="KW-0805">Transcription regulation</keyword>
<dbReference type="Gene3D" id="1.10.8.60">
    <property type="match status" value="1"/>
</dbReference>
<dbReference type="InterPro" id="IPR025943">
    <property type="entry name" value="Sigma_54_int_dom_ATP-bd_2"/>
</dbReference>
<dbReference type="GO" id="GO:0005524">
    <property type="term" value="F:ATP binding"/>
    <property type="evidence" value="ECO:0007669"/>
    <property type="project" value="UniProtKB-KW"/>
</dbReference>
<evidence type="ECO:0000313" key="8">
    <source>
        <dbReference type="EMBL" id="SDZ14363.1"/>
    </source>
</evidence>
<dbReference type="PANTHER" id="PTHR32071:SF57">
    <property type="entry name" value="C4-DICARBOXYLATE TRANSPORT TRANSCRIPTIONAL REGULATORY PROTEIN DCTD"/>
    <property type="match status" value="1"/>
</dbReference>
<evidence type="ECO:0000256" key="5">
    <source>
        <dbReference type="ARBA" id="ARBA00023163"/>
    </source>
</evidence>
<dbReference type="AlphaFoldDB" id="A0A1H3QM44"/>
<dbReference type="EMBL" id="FNQE01000021">
    <property type="protein sequence ID" value="SDZ14363.1"/>
    <property type="molecule type" value="Genomic_DNA"/>
</dbReference>
<evidence type="ECO:0000256" key="2">
    <source>
        <dbReference type="ARBA" id="ARBA00022840"/>
    </source>
</evidence>
<dbReference type="InterPro" id="IPR025944">
    <property type="entry name" value="Sigma_54_int_dom_CS"/>
</dbReference>
<dbReference type="CDD" id="cd00009">
    <property type="entry name" value="AAA"/>
    <property type="match status" value="1"/>
</dbReference>